<gene>
    <name evidence="1" type="ORF">AVEN_207270_1</name>
</gene>
<reference evidence="1 2" key="1">
    <citation type="journal article" date="2019" name="Sci. Rep.">
        <title>Orb-weaving spider Araneus ventricosus genome elucidates the spidroin gene catalogue.</title>
        <authorList>
            <person name="Kono N."/>
            <person name="Nakamura H."/>
            <person name="Ohtoshi R."/>
            <person name="Moran D.A.P."/>
            <person name="Shinohara A."/>
            <person name="Yoshida Y."/>
            <person name="Fujiwara M."/>
            <person name="Mori M."/>
            <person name="Tomita M."/>
            <person name="Arakawa K."/>
        </authorList>
    </citation>
    <scope>NUCLEOTIDE SEQUENCE [LARGE SCALE GENOMIC DNA]</scope>
</reference>
<keyword evidence="2" id="KW-1185">Reference proteome</keyword>
<dbReference type="AlphaFoldDB" id="A0A4Y2IEE1"/>
<dbReference type="EMBL" id="BGPR01002553">
    <property type="protein sequence ID" value="GBM75376.1"/>
    <property type="molecule type" value="Genomic_DNA"/>
</dbReference>
<sequence length="212" mass="24255">MLHIALTSKVPDSKHLEISSEDPSCVEQVHVNLTSKDSRFETYFIRSDLVLSQVSQIRNLISSEIRLVLSSGHVKSDVGFQIRNLISSEILLVIVQVHVKSRRREGSRFDRFHQRSVLCCVQYMLNLSRSFQIQKPDFIRDPVCVEPGAMSNLNVEGSILKPEFHQRSLIWLPGTCSNLSPKVLRFRNLIMQTSFVFRVHVKSASEGSRFET</sequence>
<protein>
    <submittedName>
        <fullName evidence="1">Uncharacterized protein</fullName>
    </submittedName>
</protein>
<organism evidence="1 2">
    <name type="scientific">Araneus ventricosus</name>
    <name type="common">Orbweaver spider</name>
    <name type="synonym">Epeira ventricosa</name>
    <dbReference type="NCBI Taxonomy" id="182803"/>
    <lineage>
        <taxon>Eukaryota</taxon>
        <taxon>Metazoa</taxon>
        <taxon>Ecdysozoa</taxon>
        <taxon>Arthropoda</taxon>
        <taxon>Chelicerata</taxon>
        <taxon>Arachnida</taxon>
        <taxon>Araneae</taxon>
        <taxon>Araneomorphae</taxon>
        <taxon>Entelegynae</taxon>
        <taxon>Araneoidea</taxon>
        <taxon>Araneidae</taxon>
        <taxon>Araneus</taxon>
    </lineage>
</organism>
<proteinExistence type="predicted"/>
<name>A0A4Y2IEE1_ARAVE</name>
<accession>A0A4Y2IEE1</accession>
<evidence type="ECO:0000313" key="1">
    <source>
        <dbReference type="EMBL" id="GBM75376.1"/>
    </source>
</evidence>
<dbReference type="Proteomes" id="UP000499080">
    <property type="component" value="Unassembled WGS sequence"/>
</dbReference>
<comment type="caution">
    <text evidence="1">The sequence shown here is derived from an EMBL/GenBank/DDBJ whole genome shotgun (WGS) entry which is preliminary data.</text>
</comment>
<evidence type="ECO:0000313" key="2">
    <source>
        <dbReference type="Proteomes" id="UP000499080"/>
    </source>
</evidence>